<feature type="compositionally biased region" description="Basic and acidic residues" evidence="1">
    <location>
        <begin position="784"/>
        <end position="793"/>
    </location>
</feature>
<feature type="compositionally biased region" description="Pro residues" evidence="1">
    <location>
        <begin position="594"/>
        <end position="628"/>
    </location>
</feature>
<dbReference type="Pfam" id="PF20245">
    <property type="entry name" value="DUF6600"/>
    <property type="match status" value="1"/>
</dbReference>
<evidence type="ECO:0000256" key="1">
    <source>
        <dbReference type="SAM" id="MobiDB-lite"/>
    </source>
</evidence>
<proteinExistence type="predicted"/>
<evidence type="ECO:0000313" key="3">
    <source>
        <dbReference type="EMBL" id="MRD49439.1"/>
    </source>
</evidence>
<reference evidence="3 4" key="1">
    <citation type="submission" date="2019-11" db="EMBL/GenBank/DDBJ databases">
        <title>Caenimonas koreensis gen. nov., sp. nov., isolated from activated sludge.</title>
        <authorList>
            <person name="Seung H.R."/>
        </authorList>
    </citation>
    <scope>NUCLEOTIDE SEQUENCE [LARGE SCALE GENOMIC DNA]</scope>
    <source>
        <strain evidence="3 4">EMB320</strain>
    </source>
</reference>
<feature type="compositionally biased region" description="Low complexity" evidence="1">
    <location>
        <begin position="564"/>
        <end position="573"/>
    </location>
</feature>
<accession>A0A844BCN6</accession>
<feature type="compositionally biased region" description="Low complexity" evidence="1">
    <location>
        <begin position="511"/>
        <end position="530"/>
    </location>
</feature>
<feature type="compositionally biased region" description="Low complexity" evidence="1">
    <location>
        <begin position="669"/>
        <end position="678"/>
    </location>
</feature>
<sequence length="793" mass="82902">MTRMMTRQFGSGLLRYLLPFLLALVSLGAWADPPMRVARISYVTGDASFSVGGERDWGRAVVNRPLITGDKLWVDRGARAELQLGSSAIRLGSNTSIALLNLDDRTTQIQLTQGVLNARVRRLDRGEVFEIATPNLAYSIRKPGIYRIEVDPQGDSTMVLVRQGSAQVYGEGRAFMIGANRAYRFYDTNLQDFETFAVRAPDEFDRWSTDRDRRWDASPSRKFVPADMIGYADLDANGTWRKVPEYGNVWIPTRVAADWAPYRDGHWSWVEPWGWTWIDDAPWGFAPSHYGRWARVSNTWAWVPGPVAQRPVYAPALVAFIGTGSPQGGGGTVAWVPLGPREVYRPAYTSSREYFYRINNGADRNFVERSYVQRAEPPPRYANQQIAGAVIGMLASAFAQSKPVQRETVRIAPDIAQRAQALNVAPVAPQRASVVGAAPSDTRPPPRRIERPVVAQTAPPPPPVSFEAKLNALTRNAGRPLDAAAVAAIRPAAPASAPQVTVVKAAEPVTAPASSAARPPGGGPRSAASGMGRPGGPGLPPPVAPAPPAAPAPAATPTPPAALTPPAASALVPRPAPAPAAPAPTASARVAPAPVAPPAPVLAPRPVPAPPAATPPAATPPAVSPPVAAPVAPAPARGASARPGSERGQRGNDLRDAVDEQRARDGRRPAAPGATAPAATPPAPAATPAPPAPVAAPAPAARPVPAAPAPVQPAPPPVVRPAPAAPAAATAPAPGPRPQVTPPAAPSAPAAPAADARGDRAQPGGARPRAQDASEPASGRRGRRGEEEQNRKP</sequence>
<dbReference type="Pfam" id="PF04773">
    <property type="entry name" value="FecR"/>
    <property type="match status" value="1"/>
</dbReference>
<dbReference type="InterPro" id="IPR046535">
    <property type="entry name" value="DUF6600"/>
</dbReference>
<evidence type="ECO:0000313" key="4">
    <source>
        <dbReference type="Proteomes" id="UP000487350"/>
    </source>
</evidence>
<organism evidence="3 4">
    <name type="scientific">Caenimonas koreensis DSM 17982</name>
    <dbReference type="NCBI Taxonomy" id="1121255"/>
    <lineage>
        <taxon>Bacteria</taxon>
        <taxon>Pseudomonadati</taxon>
        <taxon>Pseudomonadota</taxon>
        <taxon>Betaproteobacteria</taxon>
        <taxon>Burkholderiales</taxon>
        <taxon>Comamonadaceae</taxon>
        <taxon>Caenimonas</taxon>
    </lineage>
</organism>
<feature type="region of interest" description="Disordered" evidence="1">
    <location>
        <begin position="510"/>
        <end position="793"/>
    </location>
</feature>
<feature type="compositionally biased region" description="Pro residues" evidence="1">
    <location>
        <begin position="733"/>
        <end position="746"/>
    </location>
</feature>
<dbReference type="Proteomes" id="UP000487350">
    <property type="component" value="Unassembled WGS sequence"/>
</dbReference>
<feature type="compositionally biased region" description="Pro residues" evidence="1">
    <location>
        <begin position="537"/>
        <end position="563"/>
    </location>
</feature>
<protein>
    <recommendedName>
        <fullName evidence="2">FecR protein domain-containing protein</fullName>
    </recommendedName>
</protein>
<feature type="compositionally biased region" description="Basic and acidic residues" evidence="1">
    <location>
        <begin position="644"/>
        <end position="668"/>
    </location>
</feature>
<feature type="domain" description="FecR protein" evidence="2">
    <location>
        <begin position="70"/>
        <end position="166"/>
    </location>
</feature>
<comment type="caution">
    <text evidence="3">The sequence shown here is derived from an EMBL/GenBank/DDBJ whole genome shotgun (WGS) entry which is preliminary data.</text>
</comment>
<dbReference type="PANTHER" id="PTHR38731">
    <property type="entry name" value="LIPL45-RELATED LIPOPROTEIN-RELATED"/>
    <property type="match status" value="1"/>
</dbReference>
<dbReference type="OrthoDB" id="5485224at2"/>
<dbReference type="AlphaFoldDB" id="A0A844BCN6"/>
<evidence type="ECO:0000259" key="2">
    <source>
        <dbReference type="Pfam" id="PF04773"/>
    </source>
</evidence>
<feature type="compositionally biased region" description="Pro residues" evidence="1">
    <location>
        <begin position="679"/>
        <end position="724"/>
    </location>
</feature>
<gene>
    <name evidence="3" type="ORF">GHT07_19375</name>
</gene>
<keyword evidence="4" id="KW-1185">Reference proteome</keyword>
<feature type="compositionally biased region" description="Low complexity" evidence="1">
    <location>
        <begin position="747"/>
        <end position="768"/>
    </location>
</feature>
<dbReference type="InterPro" id="IPR006860">
    <property type="entry name" value="FecR"/>
</dbReference>
<feature type="compositionally biased region" description="Low complexity" evidence="1">
    <location>
        <begin position="583"/>
        <end position="593"/>
    </location>
</feature>
<name>A0A844BCN6_9BURK</name>
<dbReference type="RefSeq" id="WP_153586750.1">
    <property type="nucleotide sequence ID" value="NZ_WJBU01000024.1"/>
</dbReference>
<dbReference type="EMBL" id="WJBU01000024">
    <property type="protein sequence ID" value="MRD49439.1"/>
    <property type="molecule type" value="Genomic_DNA"/>
</dbReference>
<feature type="region of interest" description="Disordered" evidence="1">
    <location>
        <begin position="432"/>
        <end position="463"/>
    </location>
</feature>
<feature type="compositionally biased region" description="Low complexity" evidence="1">
    <location>
        <begin position="629"/>
        <end position="643"/>
    </location>
</feature>